<evidence type="ECO:0000313" key="1">
    <source>
        <dbReference type="Ensembl" id="ENSZALP00000011135.1"/>
    </source>
</evidence>
<keyword evidence="2" id="KW-1185">Reference proteome</keyword>
<dbReference type="Proteomes" id="UP000694413">
    <property type="component" value="Unassembled WGS sequence"/>
</dbReference>
<name>A0A8D2MQ38_ZONAL</name>
<sequence length="220" mass="24012">QGLLSSSQEPLPVEGRESLQKLYHLLEVKGFQTRMEGVALLLDLSKTSPQLISTNIVQVCRVSSFFLSFCSFPKPAEVKLIQCVLALHPGCLGLAGIIKNLNSKDLGVRAAAVTALDQSVVHLDPSLCRGWWVGSCVSVPAVLVEWVYARSPEVVQRYTLPVLWSCLENKVLLVRSANVCAVVTKLACALCEVMGTQLIKCADSKPPHMQENLSSLLGWR</sequence>
<protein>
    <submittedName>
        <fullName evidence="1">Uncharacterized protein</fullName>
    </submittedName>
</protein>
<dbReference type="SUPFAM" id="SSF48371">
    <property type="entry name" value="ARM repeat"/>
    <property type="match status" value="1"/>
</dbReference>
<reference evidence="1" key="2">
    <citation type="submission" date="2025-09" db="UniProtKB">
        <authorList>
            <consortium name="Ensembl"/>
        </authorList>
    </citation>
    <scope>IDENTIFICATION</scope>
</reference>
<evidence type="ECO:0000313" key="2">
    <source>
        <dbReference type="Proteomes" id="UP000694413"/>
    </source>
</evidence>
<dbReference type="Ensembl" id="ENSZALT00000015445.1">
    <property type="protein sequence ID" value="ENSZALP00000011135.1"/>
    <property type="gene ID" value="ENSZALG00000009445.1"/>
</dbReference>
<dbReference type="InterPro" id="IPR016024">
    <property type="entry name" value="ARM-type_fold"/>
</dbReference>
<proteinExistence type="predicted"/>
<dbReference type="AlphaFoldDB" id="A0A8D2MQ38"/>
<reference evidence="1" key="1">
    <citation type="submission" date="2025-08" db="UniProtKB">
        <authorList>
            <consortium name="Ensembl"/>
        </authorList>
    </citation>
    <scope>IDENTIFICATION</scope>
</reference>
<organism evidence="1 2">
    <name type="scientific">Zonotrichia albicollis</name>
    <name type="common">White-throated sparrow</name>
    <name type="synonym">Fringilla albicollis</name>
    <dbReference type="NCBI Taxonomy" id="44394"/>
    <lineage>
        <taxon>Eukaryota</taxon>
        <taxon>Metazoa</taxon>
        <taxon>Chordata</taxon>
        <taxon>Craniata</taxon>
        <taxon>Vertebrata</taxon>
        <taxon>Euteleostomi</taxon>
        <taxon>Archelosauria</taxon>
        <taxon>Archosauria</taxon>
        <taxon>Dinosauria</taxon>
        <taxon>Saurischia</taxon>
        <taxon>Theropoda</taxon>
        <taxon>Coelurosauria</taxon>
        <taxon>Aves</taxon>
        <taxon>Neognathae</taxon>
        <taxon>Neoaves</taxon>
        <taxon>Telluraves</taxon>
        <taxon>Australaves</taxon>
        <taxon>Passeriformes</taxon>
        <taxon>Passerellidae</taxon>
        <taxon>Zonotrichia</taxon>
    </lineage>
</organism>
<accession>A0A8D2MQ38</accession>